<sequence>MKVSSIFLGSCVLLAGCQSTEVIEQDAVHSKLVERNQMGLNAFAVKVPSEHKFAINRNTQQFDIDGVTSPVTAVALPNSAGALDITVTSVIGKTAFAPYVAIIREDGTVVDGYQFDQFTYQKPRFHLGNRLTLNFVFMPLAMDSELTLVVYTKPEMIGNSVSVIHPARLDAEARGNHLPEVKDIDIPFALQGEIVIEIDTARHQLDIGSADKRPHSVTEQSAAFYRQAIRDAVKDNELQKAVSMLEEAESLGISNAREVFNQAINDNSSNN</sequence>
<dbReference type="GO" id="GO:0042597">
    <property type="term" value="C:periplasmic space"/>
    <property type="evidence" value="ECO:0007669"/>
    <property type="project" value="InterPro"/>
</dbReference>
<name>A0A1H5ZK42_9VIBR</name>
<dbReference type="AlphaFoldDB" id="A0A1H5ZK42"/>
<dbReference type="PROSITE" id="PS51257">
    <property type="entry name" value="PROKAR_LIPOPROTEIN"/>
    <property type="match status" value="1"/>
</dbReference>
<gene>
    <name evidence="1" type="ORF">SAMN04488244_11232</name>
</gene>
<reference evidence="2" key="1">
    <citation type="submission" date="2016-10" db="EMBL/GenBank/DDBJ databases">
        <authorList>
            <person name="Varghese N."/>
            <person name="Submissions S."/>
        </authorList>
    </citation>
    <scope>NUCLEOTIDE SEQUENCE [LARGE SCALE GENOMIC DNA]</scope>
    <source>
        <strain evidence="2">CGMCC 1.7062</strain>
    </source>
</reference>
<evidence type="ECO:0000313" key="1">
    <source>
        <dbReference type="EMBL" id="SEG36913.1"/>
    </source>
</evidence>
<dbReference type="Pfam" id="PF07148">
    <property type="entry name" value="MalM"/>
    <property type="match status" value="1"/>
</dbReference>
<organism evidence="1 2">
    <name type="scientific">Vibrio hangzhouensis</name>
    <dbReference type="NCBI Taxonomy" id="462991"/>
    <lineage>
        <taxon>Bacteria</taxon>
        <taxon>Pseudomonadati</taxon>
        <taxon>Pseudomonadota</taxon>
        <taxon>Gammaproteobacteria</taxon>
        <taxon>Vibrionales</taxon>
        <taxon>Vibrionaceae</taxon>
        <taxon>Vibrio</taxon>
    </lineage>
</organism>
<proteinExistence type="predicted"/>
<evidence type="ECO:0000313" key="2">
    <source>
        <dbReference type="Proteomes" id="UP000236721"/>
    </source>
</evidence>
<dbReference type="InterPro" id="IPR010794">
    <property type="entry name" value="MalM"/>
</dbReference>
<accession>A0A1H5ZK42</accession>
<keyword evidence="2" id="KW-1185">Reference proteome</keyword>
<dbReference type="OrthoDB" id="5812146at2"/>
<protein>
    <submittedName>
        <fullName evidence="1">Maltose operon protein</fullName>
    </submittedName>
</protein>
<dbReference type="Proteomes" id="UP000236721">
    <property type="component" value="Unassembled WGS sequence"/>
</dbReference>
<dbReference type="EMBL" id="FNVG01000012">
    <property type="protein sequence ID" value="SEG36913.1"/>
    <property type="molecule type" value="Genomic_DNA"/>
</dbReference>
<dbReference type="GO" id="GO:0008643">
    <property type="term" value="P:carbohydrate transport"/>
    <property type="evidence" value="ECO:0007669"/>
    <property type="project" value="InterPro"/>
</dbReference>
<dbReference type="RefSeq" id="WP_103880792.1">
    <property type="nucleotide sequence ID" value="NZ_FNVG01000012.1"/>
</dbReference>